<dbReference type="InterPro" id="IPR036100">
    <property type="entry name" value="QueA_sf"/>
</dbReference>
<evidence type="ECO:0000256" key="2">
    <source>
        <dbReference type="ARBA" id="ARBA00022679"/>
    </source>
</evidence>
<protein>
    <submittedName>
        <fullName evidence="5">S-adenosylmethionine:tRNA ribosyltransferase-isomerase</fullName>
    </submittedName>
</protein>
<reference evidence="5" key="1">
    <citation type="submission" date="2020-09" db="EMBL/GenBank/DDBJ databases">
        <title>A novel bacterium of genus Bacillus, isolated from South China Sea.</title>
        <authorList>
            <person name="Huang H."/>
            <person name="Mo K."/>
            <person name="Hu Y."/>
        </authorList>
    </citation>
    <scope>NUCLEOTIDE SEQUENCE</scope>
    <source>
        <strain evidence="5">IB182487</strain>
    </source>
</reference>
<keyword evidence="2" id="KW-0808">Transferase</keyword>
<keyword evidence="1" id="KW-0963">Cytoplasm</keyword>
<name>A0A926NQW0_9BACI</name>
<dbReference type="SUPFAM" id="SSF111337">
    <property type="entry name" value="QueA-like"/>
    <property type="match status" value="1"/>
</dbReference>
<proteinExistence type="predicted"/>
<evidence type="ECO:0000256" key="3">
    <source>
        <dbReference type="ARBA" id="ARBA00022691"/>
    </source>
</evidence>
<dbReference type="Gene3D" id="3.40.1780.10">
    <property type="entry name" value="QueA-like"/>
    <property type="match status" value="1"/>
</dbReference>
<organism evidence="5 6">
    <name type="scientific">Metabacillus arenae</name>
    <dbReference type="NCBI Taxonomy" id="2771434"/>
    <lineage>
        <taxon>Bacteria</taxon>
        <taxon>Bacillati</taxon>
        <taxon>Bacillota</taxon>
        <taxon>Bacilli</taxon>
        <taxon>Bacillales</taxon>
        <taxon>Bacillaceae</taxon>
        <taxon>Metabacillus</taxon>
    </lineage>
</organism>
<dbReference type="Proteomes" id="UP000626844">
    <property type="component" value="Unassembled WGS sequence"/>
</dbReference>
<keyword evidence="3" id="KW-0949">S-adenosyl-L-methionine</keyword>
<evidence type="ECO:0000313" key="6">
    <source>
        <dbReference type="Proteomes" id="UP000626844"/>
    </source>
</evidence>
<evidence type="ECO:0000256" key="4">
    <source>
        <dbReference type="ARBA" id="ARBA00022785"/>
    </source>
</evidence>
<dbReference type="GO" id="GO:0051075">
    <property type="term" value="F:S-adenosylmethionine:tRNA ribosyltransferase-isomerase activity"/>
    <property type="evidence" value="ECO:0007669"/>
    <property type="project" value="TreeGrafter"/>
</dbReference>
<dbReference type="PANTHER" id="PTHR30307">
    <property type="entry name" value="S-ADENOSYLMETHIONINE:TRNA RIBOSYLTRANSFERASE-ISOMERASE"/>
    <property type="match status" value="1"/>
</dbReference>
<dbReference type="Pfam" id="PF02547">
    <property type="entry name" value="Queuosine_synth"/>
    <property type="match status" value="1"/>
</dbReference>
<dbReference type="EMBL" id="JACXAI010000027">
    <property type="protein sequence ID" value="MBD1382266.1"/>
    <property type="molecule type" value="Genomic_DNA"/>
</dbReference>
<dbReference type="InterPro" id="IPR042118">
    <property type="entry name" value="QueA_dom1"/>
</dbReference>
<comment type="caution">
    <text evidence="5">The sequence shown here is derived from an EMBL/GenBank/DDBJ whole genome shotgun (WGS) entry which is preliminary data.</text>
</comment>
<accession>A0A926NQW0</accession>
<keyword evidence="4" id="KW-0671">Queuosine biosynthesis</keyword>
<dbReference type="GO" id="GO:0008616">
    <property type="term" value="P:tRNA queuosine(34) biosynthetic process"/>
    <property type="evidence" value="ECO:0007669"/>
    <property type="project" value="UniProtKB-KW"/>
</dbReference>
<keyword evidence="6" id="KW-1185">Reference proteome</keyword>
<sequence length="345" mass="38948">MNSMASSFYVPDHLHASAPAECRGQARDSVRLMVLDRRTGAAYHDHFKQLGDYLLPGDLLVLNNSRTIPSVLKAQYMDEEIEVRLSRQVSNTDWEALLVNKNLQIGTSLTFPEETAAIIKKAGSEPPLVTLSFSKSGPELFELFYRYGEPIRYEYVKEPWPLESFQTVYGSVPGSVEMASAGRAITWKMLQQLKKKGIQSAFLQLHAGLTYYGDDRWPTPIFHPEQTTIPKQTAQLIHDTKRNGGRIIAVGTTVVRSLETAVDEYGIVEPFSGVTNLYINDGYRLQVVDGLLTGFHEPEASHLDMLKAFMNPDHLLSAYNEAISEHYLWHEFGDMNLILPLEKER</sequence>
<dbReference type="Gene3D" id="2.40.10.240">
    <property type="entry name" value="QueA-like"/>
    <property type="match status" value="1"/>
</dbReference>
<dbReference type="AlphaFoldDB" id="A0A926NQW0"/>
<dbReference type="InterPro" id="IPR003699">
    <property type="entry name" value="QueA"/>
</dbReference>
<evidence type="ECO:0000313" key="5">
    <source>
        <dbReference type="EMBL" id="MBD1382266.1"/>
    </source>
</evidence>
<gene>
    <name evidence="5" type="ORF">IC621_18765</name>
</gene>
<dbReference type="RefSeq" id="WP_191160284.1">
    <property type="nucleotide sequence ID" value="NZ_JACXAI010000027.1"/>
</dbReference>
<evidence type="ECO:0000256" key="1">
    <source>
        <dbReference type="ARBA" id="ARBA00022490"/>
    </source>
</evidence>
<dbReference type="InterPro" id="IPR042119">
    <property type="entry name" value="QueA_dom2"/>
</dbReference>
<dbReference type="PANTHER" id="PTHR30307:SF0">
    <property type="entry name" value="S-ADENOSYLMETHIONINE:TRNA RIBOSYLTRANSFERASE-ISOMERASE"/>
    <property type="match status" value="1"/>
</dbReference>